<dbReference type="Gene3D" id="2.60.120.330">
    <property type="entry name" value="B-lactam Antibiotic, Isopenicillin N Synthase, Chain"/>
    <property type="match status" value="1"/>
</dbReference>
<dbReference type="AlphaFoldDB" id="A0A8H8R3A9"/>
<dbReference type="InterPro" id="IPR026992">
    <property type="entry name" value="DIOX_N"/>
</dbReference>
<dbReference type="InterPro" id="IPR027443">
    <property type="entry name" value="IPNS-like_sf"/>
</dbReference>
<dbReference type="GeneID" id="41985060"/>
<dbReference type="PRINTS" id="PR00682">
    <property type="entry name" value="IPNSYNTHASE"/>
</dbReference>
<sequence>MSSESTEVMIGTAGVVESKLILSQGISRPISNGLGGQFKEIPVIDLTALHSKTATAADLERLVVDLRDACSRTGFFVIKNHGVDWSIVENAFGSVKEFFALPMEVKMKVHQSLSPSYMGYEQPYYTNVDRLKKGDLKESMTSAYDPFLDPAGVKDQMPELIRRKNLWPDPNDAPTLQPCLEAYRTACLNLVRQLAGLMAKTIGEQEDFFEKKSTYPIAGIRALYYPPQEASDEDETGLGAHTDVQLVTMIAQDPYDASGLEVLNAAGEWISPKLEPGTFVVNLGDMMGRLTNDFFLSTIHRVRNKSGQGRYSLPFFFGLNADELITTLPHFVTAEKPLVEGYDIGMTGYEHYNRRMQRAHHKHPEATSKLNDRLPPGMTKINGILVNGL</sequence>
<evidence type="ECO:0000259" key="3">
    <source>
        <dbReference type="PROSITE" id="PS51471"/>
    </source>
</evidence>
<dbReference type="Proteomes" id="UP000431533">
    <property type="component" value="Unassembled WGS sequence"/>
</dbReference>
<evidence type="ECO:0000256" key="1">
    <source>
        <dbReference type="ARBA" id="ARBA00008056"/>
    </source>
</evidence>
<comment type="caution">
    <text evidence="4">The sequence shown here is derived from an EMBL/GenBank/DDBJ whole genome shotgun (WGS) entry which is preliminary data.</text>
</comment>
<dbReference type="InterPro" id="IPR050231">
    <property type="entry name" value="Iron_ascorbate_oxido_reductase"/>
</dbReference>
<keyword evidence="2" id="KW-0479">Metal-binding</keyword>
<dbReference type="InterPro" id="IPR005123">
    <property type="entry name" value="Oxoglu/Fe-dep_dioxygenase_dom"/>
</dbReference>
<dbReference type="OrthoDB" id="288590at2759"/>
<evidence type="ECO:0000313" key="5">
    <source>
        <dbReference type="Proteomes" id="UP000431533"/>
    </source>
</evidence>
<keyword evidence="5" id="KW-1185">Reference proteome</keyword>
<dbReference type="PROSITE" id="PS51471">
    <property type="entry name" value="FE2OG_OXY"/>
    <property type="match status" value="1"/>
</dbReference>
<comment type="similarity">
    <text evidence="1 2">Belongs to the iron/ascorbate-dependent oxidoreductase family.</text>
</comment>
<dbReference type="EMBL" id="QGMH01000059">
    <property type="protein sequence ID" value="TVY26886.1"/>
    <property type="molecule type" value="Genomic_DNA"/>
</dbReference>
<dbReference type="GO" id="GO:0016491">
    <property type="term" value="F:oxidoreductase activity"/>
    <property type="evidence" value="ECO:0007669"/>
    <property type="project" value="UniProtKB-KW"/>
</dbReference>
<evidence type="ECO:0000256" key="2">
    <source>
        <dbReference type="RuleBase" id="RU003682"/>
    </source>
</evidence>
<dbReference type="SUPFAM" id="SSF51197">
    <property type="entry name" value="Clavaminate synthase-like"/>
    <property type="match status" value="1"/>
</dbReference>
<dbReference type="RefSeq" id="XP_031005674.1">
    <property type="nucleotide sequence ID" value="XM_031149816.1"/>
</dbReference>
<keyword evidence="2" id="KW-0560">Oxidoreductase</keyword>
<dbReference type="GO" id="GO:0044283">
    <property type="term" value="P:small molecule biosynthetic process"/>
    <property type="evidence" value="ECO:0007669"/>
    <property type="project" value="UniProtKB-ARBA"/>
</dbReference>
<dbReference type="Pfam" id="PF03171">
    <property type="entry name" value="2OG-FeII_Oxy"/>
    <property type="match status" value="1"/>
</dbReference>
<keyword evidence="2" id="KW-0408">Iron</keyword>
<protein>
    <submittedName>
        <fullName evidence="4">2-oxoglutarate-Fe(II) type oxidoreductase</fullName>
    </submittedName>
</protein>
<name>A0A8H8R3A9_9HELO</name>
<gene>
    <name evidence="4" type="primary">encD_2</name>
    <name evidence="4" type="ORF">LHYA1_G004862</name>
</gene>
<organism evidence="4 5">
    <name type="scientific">Lachnellula hyalina</name>
    <dbReference type="NCBI Taxonomy" id="1316788"/>
    <lineage>
        <taxon>Eukaryota</taxon>
        <taxon>Fungi</taxon>
        <taxon>Dikarya</taxon>
        <taxon>Ascomycota</taxon>
        <taxon>Pezizomycotina</taxon>
        <taxon>Leotiomycetes</taxon>
        <taxon>Helotiales</taxon>
        <taxon>Lachnaceae</taxon>
        <taxon>Lachnellula</taxon>
    </lineage>
</organism>
<accession>A0A8H8R3A9</accession>
<dbReference type="GO" id="GO:0046872">
    <property type="term" value="F:metal ion binding"/>
    <property type="evidence" value="ECO:0007669"/>
    <property type="project" value="UniProtKB-KW"/>
</dbReference>
<dbReference type="PANTHER" id="PTHR47990">
    <property type="entry name" value="2-OXOGLUTARATE (2OG) AND FE(II)-DEPENDENT OXYGENASE SUPERFAMILY PROTEIN-RELATED"/>
    <property type="match status" value="1"/>
</dbReference>
<proteinExistence type="inferred from homology"/>
<evidence type="ECO:0000313" key="4">
    <source>
        <dbReference type="EMBL" id="TVY26886.1"/>
    </source>
</evidence>
<reference evidence="4 5" key="1">
    <citation type="submission" date="2018-05" db="EMBL/GenBank/DDBJ databases">
        <title>Genome sequencing and assembly of the regulated plant pathogen Lachnellula willkommii and related sister species for the development of diagnostic species identification markers.</title>
        <authorList>
            <person name="Giroux E."/>
            <person name="Bilodeau G."/>
        </authorList>
    </citation>
    <scope>NUCLEOTIDE SEQUENCE [LARGE SCALE GENOMIC DNA]</scope>
    <source>
        <strain evidence="4 5">CBS 185.66</strain>
    </source>
</reference>
<dbReference type="Pfam" id="PF14226">
    <property type="entry name" value="DIOX_N"/>
    <property type="match status" value="1"/>
</dbReference>
<dbReference type="InterPro" id="IPR044861">
    <property type="entry name" value="IPNS-like_FE2OG_OXY"/>
</dbReference>
<feature type="domain" description="Fe2OG dioxygenase" evidence="3">
    <location>
        <begin position="216"/>
        <end position="319"/>
    </location>
</feature>